<dbReference type="OrthoDB" id="3261349at2759"/>
<dbReference type="AlphaFoldDB" id="A0A4R0R0A0"/>
<evidence type="ECO:0000313" key="3">
    <source>
        <dbReference type="EMBL" id="TCD60100.1"/>
    </source>
</evidence>
<comment type="caution">
    <text evidence="3">The sequence shown here is derived from an EMBL/GenBank/DDBJ whole genome shotgun (WGS) entry which is preliminary data.</text>
</comment>
<gene>
    <name evidence="3" type="ORF">EIP91_010719</name>
</gene>
<sequence>MDSAHPASDVTAVRFTNYLVISALTVLYYDFLLTFGHEVSAFWRGYQQWRSWTFILFVLNRHVALIFHLPVMWEFFATLSAQGVVVTGIFTTESVAPAYTMGLCDLGLSVAEGKFFAGAYGMVLLLETIILSLTLVRLLWVGNTEGNSLYALMVRDGILYFGIIAVLYAINIVTFVATGPLYKGNTVTYSSVLSSVLMNRMMLNLRSHPRSPHSSQHTTATTSYQVSAMEYATVVTSERDMIPMTVIDSFRPRDHSVV</sequence>
<feature type="transmembrane region" description="Helical" evidence="1">
    <location>
        <begin position="157"/>
        <end position="181"/>
    </location>
</feature>
<keyword evidence="1" id="KW-0472">Membrane</keyword>
<feature type="transmembrane region" description="Helical" evidence="1">
    <location>
        <begin position="54"/>
        <end position="73"/>
    </location>
</feature>
<keyword evidence="1" id="KW-1133">Transmembrane helix</keyword>
<accession>A0A4R0R0A0</accession>
<proteinExistence type="predicted"/>
<feature type="transmembrane region" description="Helical" evidence="1">
    <location>
        <begin position="115"/>
        <end position="136"/>
    </location>
</feature>
<keyword evidence="1" id="KW-0812">Transmembrane</keyword>
<feature type="domain" description="DUF6533" evidence="2">
    <location>
        <begin position="18"/>
        <end position="66"/>
    </location>
</feature>
<organism evidence="3 4">
    <name type="scientific">Steccherinum ochraceum</name>
    <dbReference type="NCBI Taxonomy" id="92696"/>
    <lineage>
        <taxon>Eukaryota</taxon>
        <taxon>Fungi</taxon>
        <taxon>Dikarya</taxon>
        <taxon>Basidiomycota</taxon>
        <taxon>Agaricomycotina</taxon>
        <taxon>Agaricomycetes</taxon>
        <taxon>Polyporales</taxon>
        <taxon>Steccherinaceae</taxon>
        <taxon>Steccherinum</taxon>
    </lineage>
</organism>
<name>A0A4R0R0A0_9APHY</name>
<evidence type="ECO:0000259" key="2">
    <source>
        <dbReference type="Pfam" id="PF20151"/>
    </source>
</evidence>
<feature type="transmembrane region" description="Helical" evidence="1">
    <location>
        <begin position="15"/>
        <end position="33"/>
    </location>
</feature>
<evidence type="ECO:0000313" key="4">
    <source>
        <dbReference type="Proteomes" id="UP000292702"/>
    </source>
</evidence>
<dbReference type="EMBL" id="RWJN01000659">
    <property type="protein sequence ID" value="TCD60100.1"/>
    <property type="molecule type" value="Genomic_DNA"/>
</dbReference>
<dbReference type="Pfam" id="PF20151">
    <property type="entry name" value="DUF6533"/>
    <property type="match status" value="1"/>
</dbReference>
<evidence type="ECO:0000256" key="1">
    <source>
        <dbReference type="SAM" id="Phobius"/>
    </source>
</evidence>
<keyword evidence="4" id="KW-1185">Reference proteome</keyword>
<reference evidence="3 4" key="1">
    <citation type="submission" date="2018-11" db="EMBL/GenBank/DDBJ databases">
        <title>Genome assembly of Steccherinum ochraceum LE-BIN_3174, the white-rot fungus of the Steccherinaceae family (The Residual Polyporoid clade, Polyporales, Basidiomycota).</title>
        <authorList>
            <person name="Fedorova T.V."/>
            <person name="Glazunova O.A."/>
            <person name="Landesman E.O."/>
            <person name="Moiseenko K.V."/>
            <person name="Psurtseva N.V."/>
            <person name="Savinova O.S."/>
            <person name="Shakhova N.V."/>
            <person name="Tyazhelova T.V."/>
            <person name="Vasina D.V."/>
        </authorList>
    </citation>
    <scope>NUCLEOTIDE SEQUENCE [LARGE SCALE GENOMIC DNA]</scope>
    <source>
        <strain evidence="3 4">LE-BIN_3174</strain>
    </source>
</reference>
<dbReference type="Proteomes" id="UP000292702">
    <property type="component" value="Unassembled WGS sequence"/>
</dbReference>
<protein>
    <recommendedName>
        <fullName evidence="2">DUF6533 domain-containing protein</fullName>
    </recommendedName>
</protein>
<dbReference type="InterPro" id="IPR045340">
    <property type="entry name" value="DUF6533"/>
</dbReference>